<evidence type="ECO:0000256" key="1">
    <source>
        <dbReference type="ARBA" id="ARBA00000085"/>
    </source>
</evidence>
<dbReference type="SUPFAM" id="SSF47384">
    <property type="entry name" value="Homodimeric domain of signal transducing histidine kinase"/>
    <property type="match status" value="1"/>
</dbReference>
<evidence type="ECO:0000256" key="5">
    <source>
        <dbReference type="ARBA" id="ARBA00022679"/>
    </source>
</evidence>
<evidence type="ECO:0000256" key="3">
    <source>
        <dbReference type="ARBA" id="ARBA00012438"/>
    </source>
</evidence>
<sequence>MQSRRKLRFRLIVSFALFGFGLSALFAIASLYVRAKVENQLVNASLQSDVDQAVEATHADPSKPIGSRLIDAWMFSDRTIYKAQLGWQNLATGVYDMEDVDKDGRVRHYKLAVARKYGLIGFISYDISREDLGKRQLITSLVASVVLFSLLSLAIGLWLSRKVLKPVSELATRLRDFRKTGRAEPLAPYFADDEVGELAQALDEYSTRLTAMVERDREFNSDVSHELRTPLAVISSTTELLQGSPDLTDKLRERLKRIERASRQATELIEALLLLSRAERRGPTRGETTEVAKVAGDVIESQRPQLRDKPVEVELIENDSVSVNAPASVLSVALTNLIGNAIKYTLEGRVTVQVEKGRIEVIDTGPGIKPEDAERLFQRGVRGEGAGGSGAGLGLAIVRRLCELYGWDVSIRPRTDANGAIACIVFERGAR</sequence>
<evidence type="ECO:0000256" key="9">
    <source>
        <dbReference type="ARBA" id="ARBA00023012"/>
    </source>
</evidence>
<feature type="transmembrane region" description="Helical" evidence="11">
    <location>
        <begin position="137"/>
        <end position="159"/>
    </location>
</feature>
<keyword evidence="8 11" id="KW-1133">Transmembrane helix</keyword>
<dbReference type="Pfam" id="PF02518">
    <property type="entry name" value="HATPase_c"/>
    <property type="match status" value="1"/>
</dbReference>
<accession>A0ABR9G4H3</accession>
<evidence type="ECO:0000259" key="13">
    <source>
        <dbReference type="PROSITE" id="PS50885"/>
    </source>
</evidence>
<dbReference type="InterPro" id="IPR003660">
    <property type="entry name" value="HAMP_dom"/>
</dbReference>
<dbReference type="InterPro" id="IPR003661">
    <property type="entry name" value="HisK_dim/P_dom"/>
</dbReference>
<proteinExistence type="predicted"/>
<evidence type="ECO:0000256" key="11">
    <source>
        <dbReference type="SAM" id="Phobius"/>
    </source>
</evidence>
<evidence type="ECO:0000313" key="15">
    <source>
        <dbReference type="Proteomes" id="UP000651010"/>
    </source>
</evidence>
<keyword evidence="5" id="KW-0808">Transferase</keyword>
<feature type="domain" description="Histidine kinase" evidence="12">
    <location>
        <begin position="222"/>
        <end position="430"/>
    </location>
</feature>
<dbReference type="RefSeq" id="WP_192553768.1">
    <property type="nucleotide sequence ID" value="NZ_JACZZA010000001.1"/>
</dbReference>
<dbReference type="CDD" id="cd00075">
    <property type="entry name" value="HATPase"/>
    <property type="match status" value="1"/>
</dbReference>
<dbReference type="InterPro" id="IPR005467">
    <property type="entry name" value="His_kinase_dom"/>
</dbReference>
<evidence type="ECO:0000256" key="6">
    <source>
        <dbReference type="ARBA" id="ARBA00022692"/>
    </source>
</evidence>
<dbReference type="EC" id="2.7.13.3" evidence="3"/>
<evidence type="ECO:0000256" key="7">
    <source>
        <dbReference type="ARBA" id="ARBA00022777"/>
    </source>
</evidence>
<dbReference type="InterPro" id="IPR050428">
    <property type="entry name" value="TCS_sensor_his_kinase"/>
</dbReference>
<dbReference type="GO" id="GO:0016301">
    <property type="term" value="F:kinase activity"/>
    <property type="evidence" value="ECO:0007669"/>
    <property type="project" value="UniProtKB-KW"/>
</dbReference>
<name>A0ABR9G4H3_9GAMM</name>
<evidence type="ECO:0000313" key="14">
    <source>
        <dbReference type="EMBL" id="MBE1158907.1"/>
    </source>
</evidence>
<keyword evidence="9" id="KW-0902">Two-component regulatory system</keyword>
<dbReference type="SMART" id="SM00304">
    <property type="entry name" value="HAMP"/>
    <property type="match status" value="1"/>
</dbReference>
<comment type="caution">
    <text evidence="14">The sequence shown here is derived from an EMBL/GenBank/DDBJ whole genome shotgun (WGS) entry which is preliminary data.</text>
</comment>
<dbReference type="Pfam" id="PF00512">
    <property type="entry name" value="HisKA"/>
    <property type="match status" value="1"/>
</dbReference>
<dbReference type="Gene3D" id="1.10.287.130">
    <property type="match status" value="1"/>
</dbReference>
<keyword evidence="4" id="KW-0597">Phosphoprotein</keyword>
<evidence type="ECO:0000256" key="10">
    <source>
        <dbReference type="ARBA" id="ARBA00023136"/>
    </source>
</evidence>
<dbReference type="Proteomes" id="UP000651010">
    <property type="component" value="Unassembled WGS sequence"/>
</dbReference>
<protein>
    <recommendedName>
        <fullName evidence="3">histidine kinase</fullName>
        <ecNumber evidence="3">2.7.13.3</ecNumber>
    </recommendedName>
</protein>
<dbReference type="EMBL" id="JACZZA010000001">
    <property type="protein sequence ID" value="MBE1158907.1"/>
    <property type="molecule type" value="Genomic_DNA"/>
</dbReference>
<dbReference type="PROSITE" id="PS50885">
    <property type="entry name" value="HAMP"/>
    <property type="match status" value="1"/>
</dbReference>
<dbReference type="InterPro" id="IPR003594">
    <property type="entry name" value="HATPase_dom"/>
</dbReference>
<dbReference type="PROSITE" id="PS50109">
    <property type="entry name" value="HIS_KIN"/>
    <property type="match status" value="1"/>
</dbReference>
<feature type="transmembrane region" description="Helical" evidence="11">
    <location>
        <begin position="12"/>
        <end position="33"/>
    </location>
</feature>
<dbReference type="PRINTS" id="PR00344">
    <property type="entry name" value="BCTRLSENSOR"/>
</dbReference>
<comment type="catalytic activity">
    <reaction evidence="1">
        <text>ATP + protein L-histidine = ADP + protein N-phospho-L-histidine.</text>
        <dbReference type="EC" id="2.7.13.3"/>
    </reaction>
</comment>
<evidence type="ECO:0000259" key="12">
    <source>
        <dbReference type="PROSITE" id="PS50109"/>
    </source>
</evidence>
<keyword evidence="10 11" id="KW-0472">Membrane</keyword>
<evidence type="ECO:0000256" key="8">
    <source>
        <dbReference type="ARBA" id="ARBA00022989"/>
    </source>
</evidence>
<dbReference type="Pfam" id="PF00672">
    <property type="entry name" value="HAMP"/>
    <property type="match status" value="1"/>
</dbReference>
<evidence type="ECO:0000256" key="2">
    <source>
        <dbReference type="ARBA" id="ARBA00004370"/>
    </source>
</evidence>
<dbReference type="SMART" id="SM00387">
    <property type="entry name" value="HATPase_c"/>
    <property type="match status" value="1"/>
</dbReference>
<dbReference type="InterPro" id="IPR036097">
    <property type="entry name" value="HisK_dim/P_sf"/>
</dbReference>
<dbReference type="CDD" id="cd00082">
    <property type="entry name" value="HisKA"/>
    <property type="match status" value="1"/>
</dbReference>
<dbReference type="InterPro" id="IPR036890">
    <property type="entry name" value="HATPase_C_sf"/>
</dbReference>
<keyword evidence="7 14" id="KW-0418">Kinase</keyword>
<comment type="subcellular location">
    <subcellularLocation>
        <location evidence="2">Membrane</location>
    </subcellularLocation>
</comment>
<dbReference type="PANTHER" id="PTHR45436">
    <property type="entry name" value="SENSOR HISTIDINE KINASE YKOH"/>
    <property type="match status" value="1"/>
</dbReference>
<keyword evidence="6 11" id="KW-0812">Transmembrane</keyword>
<reference evidence="14 15" key="1">
    <citation type="submission" date="2020-09" db="EMBL/GenBank/DDBJ databases">
        <title>Dyella sp. 7MK23 isolated from forest soil.</title>
        <authorList>
            <person name="Fu J."/>
        </authorList>
    </citation>
    <scope>NUCLEOTIDE SEQUENCE [LARGE SCALE GENOMIC DNA]</scope>
    <source>
        <strain evidence="14 15">7MK23</strain>
    </source>
</reference>
<dbReference type="SMART" id="SM00388">
    <property type="entry name" value="HisKA"/>
    <property type="match status" value="1"/>
</dbReference>
<keyword evidence="15" id="KW-1185">Reference proteome</keyword>
<evidence type="ECO:0000256" key="4">
    <source>
        <dbReference type="ARBA" id="ARBA00022553"/>
    </source>
</evidence>
<feature type="domain" description="HAMP" evidence="13">
    <location>
        <begin position="161"/>
        <end position="214"/>
    </location>
</feature>
<dbReference type="Gene3D" id="6.10.340.10">
    <property type="match status" value="1"/>
</dbReference>
<gene>
    <name evidence="14" type="ORF">IGX34_00825</name>
</gene>
<dbReference type="InterPro" id="IPR004358">
    <property type="entry name" value="Sig_transdc_His_kin-like_C"/>
</dbReference>
<dbReference type="Gene3D" id="3.30.565.10">
    <property type="entry name" value="Histidine kinase-like ATPase, C-terminal domain"/>
    <property type="match status" value="1"/>
</dbReference>
<organism evidence="14 15">
    <name type="scientific">Dyella acidiphila</name>
    <dbReference type="NCBI Taxonomy" id="2775866"/>
    <lineage>
        <taxon>Bacteria</taxon>
        <taxon>Pseudomonadati</taxon>
        <taxon>Pseudomonadota</taxon>
        <taxon>Gammaproteobacteria</taxon>
        <taxon>Lysobacterales</taxon>
        <taxon>Rhodanobacteraceae</taxon>
        <taxon>Dyella</taxon>
    </lineage>
</organism>
<dbReference type="PANTHER" id="PTHR45436:SF16">
    <property type="entry name" value="HISTIDINE KINASE"/>
    <property type="match status" value="1"/>
</dbReference>
<dbReference type="SUPFAM" id="SSF55874">
    <property type="entry name" value="ATPase domain of HSP90 chaperone/DNA topoisomerase II/histidine kinase"/>
    <property type="match status" value="1"/>
</dbReference>